<evidence type="ECO:0000256" key="1">
    <source>
        <dbReference type="SAM" id="Phobius"/>
    </source>
</evidence>
<keyword evidence="1" id="KW-0812">Transmembrane</keyword>
<organism evidence="2 3">
    <name type="scientific">Deinococcus rufus</name>
    <dbReference type="NCBI Taxonomy" id="2136097"/>
    <lineage>
        <taxon>Bacteria</taxon>
        <taxon>Thermotogati</taxon>
        <taxon>Deinococcota</taxon>
        <taxon>Deinococci</taxon>
        <taxon>Deinococcales</taxon>
        <taxon>Deinococcaceae</taxon>
        <taxon>Deinococcus</taxon>
    </lineage>
</organism>
<keyword evidence="3" id="KW-1185">Reference proteome</keyword>
<proteinExistence type="predicted"/>
<dbReference type="EMBL" id="JBHRZG010000009">
    <property type="protein sequence ID" value="MFC3832847.1"/>
    <property type="molecule type" value="Genomic_DNA"/>
</dbReference>
<reference evidence="3" key="1">
    <citation type="journal article" date="2019" name="Int. J. Syst. Evol. Microbiol.">
        <title>The Global Catalogue of Microorganisms (GCM) 10K type strain sequencing project: providing services to taxonomists for standard genome sequencing and annotation.</title>
        <authorList>
            <consortium name="The Broad Institute Genomics Platform"/>
            <consortium name="The Broad Institute Genome Sequencing Center for Infectious Disease"/>
            <person name="Wu L."/>
            <person name="Ma J."/>
        </authorList>
    </citation>
    <scope>NUCLEOTIDE SEQUENCE [LARGE SCALE GENOMIC DNA]</scope>
    <source>
        <strain evidence="3">CCTCC AB 2017081</strain>
    </source>
</reference>
<accession>A0ABV7Z611</accession>
<evidence type="ECO:0000313" key="3">
    <source>
        <dbReference type="Proteomes" id="UP001595803"/>
    </source>
</evidence>
<feature type="transmembrane region" description="Helical" evidence="1">
    <location>
        <begin position="184"/>
        <end position="202"/>
    </location>
</feature>
<name>A0ABV7Z611_9DEIO</name>
<comment type="caution">
    <text evidence="2">The sequence shown here is derived from an EMBL/GenBank/DDBJ whole genome shotgun (WGS) entry which is preliminary data.</text>
</comment>
<keyword evidence="1" id="KW-1133">Transmembrane helix</keyword>
<keyword evidence="1" id="KW-0472">Membrane</keyword>
<dbReference type="Proteomes" id="UP001595803">
    <property type="component" value="Unassembled WGS sequence"/>
</dbReference>
<dbReference type="RefSeq" id="WP_322474751.1">
    <property type="nucleotide sequence ID" value="NZ_JBHRZG010000009.1"/>
</dbReference>
<feature type="transmembrane region" description="Helical" evidence="1">
    <location>
        <begin position="7"/>
        <end position="29"/>
    </location>
</feature>
<feature type="transmembrane region" description="Helical" evidence="1">
    <location>
        <begin position="143"/>
        <end position="164"/>
    </location>
</feature>
<sequence length="225" mass="24830">MDLSKFTLAVFDIFAYLLPGTLLLVLLSVGEATFLSSSTLKLSQFKQLAVPFLIGAYFLGHLANSVGTVLTERVKWLRVPRGGALSDRLFTQIRNRVVLTFGIDVSTLDNQKLETLAVYKFADSFVVAKDKAAERESLLLREAFALSTLGVFVLWSVVGVAAAINGGLAFRIDAAKTMLDRGPTIAITVAALILAFVFWRRYRRFALQRRSSIYTLFMALTAKVP</sequence>
<protein>
    <recommendedName>
        <fullName evidence="4">RDD domain-containing protein</fullName>
    </recommendedName>
</protein>
<evidence type="ECO:0008006" key="4">
    <source>
        <dbReference type="Google" id="ProtNLM"/>
    </source>
</evidence>
<feature type="transmembrane region" description="Helical" evidence="1">
    <location>
        <begin position="49"/>
        <end position="71"/>
    </location>
</feature>
<gene>
    <name evidence="2" type="ORF">ACFOSB_08250</name>
</gene>
<evidence type="ECO:0000313" key="2">
    <source>
        <dbReference type="EMBL" id="MFC3832847.1"/>
    </source>
</evidence>